<gene>
    <name evidence="3" type="ORF">GSBLH_T00006746001</name>
</gene>
<keyword evidence="1" id="KW-0175">Coiled coil</keyword>
<dbReference type="InterPro" id="IPR008839">
    <property type="entry name" value="MDM33_fungi"/>
</dbReference>
<evidence type="ECO:0000313" key="4">
    <source>
        <dbReference type="Proteomes" id="UP000008312"/>
    </source>
</evidence>
<dbReference type="OrthoDB" id="10444866at2759"/>
<dbReference type="EMBL" id="FN668683">
    <property type="protein sequence ID" value="CBK24224.2"/>
    <property type="molecule type" value="Genomic_DNA"/>
</dbReference>
<keyword evidence="2" id="KW-0472">Membrane</keyword>
<evidence type="ECO:0000256" key="2">
    <source>
        <dbReference type="SAM" id="Phobius"/>
    </source>
</evidence>
<feature type="coiled-coil region" evidence="1">
    <location>
        <begin position="50"/>
        <end position="77"/>
    </location>
</feature>
<keyword evidence="2" id="KW-1133">Transmembrane helix</keyword>
<evidence type="ECO:0000256" key="1">
    <source>
        <dbReference type="SAM" id="Coils"/>
    </source>
</evidence>
<keyword evidence="2" id="KW-0812">Transmembrane</keyword>
<evidence type="ECO:0000313" key="3">
    <source>
        <dbReference type="EMBL" id="CBK24224.2"/>
    </source>
</evidence>
<keyword evidence="4" id="KW-1185">Reference proteome</keyword>
<dbReference type="AlphaFoldDB" id="D8M835"/>
<dbReference type="Pfam" id="PF05546">
    <property type="entry name" value="She9_MDM33"/>
    <property type="match status" value="1"/>
</dbReference>
<name>D8M835_BLAHO</name>
<proteinExistence type="predicted"/>
<reference evidence="3" key="1">
    <citation type="submission" date="2010-02" db="EMBL/GenBank/DDBJ databases">
        <title>Sequencing and annotation of the Blastocystis hominis genome.</title>
        <authorList>
            <person name="Wincker P."/>
        </authorList>
    </citation>
    <scope>NUCLEOTIDE SEQUENCE</scope>
    <source>
        <strain evidence="3">Singapore isolate B</strain>
    </source>
</reference>
<feature type="transmembrane region" description="Helical" evidence="2">
    <location>
        <begin position="154"/>
        <end position="172"/>
    </location>
</feature>
<accession>D8M835</accession>
<organism evidence="3">
    <name type="scientific">Blastocystis hominis</name>
    <dbReference type="NCBI Taxonomy" id="12968"/>
    <lineage>
        <taxon>Eukaryota</taxon>
        <taxon>Sar</taxon>
        <taxon>Stramenopiles</taxon>
        <taxon>Bigyra</taxon>
        <taxon>Opalozoa</taxon>
        <taxon>Opalinata</taxon>
        <taxon>Blastocystidae</taxon>
        <taxon>Blastocystis</taxon>
    </lineage>
</organism>
<dbReference type="InParanoid" id="D8M835"/>
<dbReference type="Proteomes" id="UP000008312">
    <property type="component" value="Unassembled WGS sequence"/>
</dbReference>
<dbReference type="RefSeq" id="XP_012898272.1">
    <property type="nucleotide sequence ID" value="XM_013042818.1"/>
</dbReference>
<dbReference type="GeneID" id="24922870"/>
<evidence type="ECO:0008006" key="5">
    <source>
        <dbReference type="Google" id="ProtNLM"/>
    </source>
</evidence>
<sequence length="190" mass="22948">MEKKLAEAKSKSSVRFNQFIDWSSDVINKTTGYDQITEMEKAVIESERTFEKTTQELRDLNASYMNKQQKVMQLQLERSGLLAKPKRTTEENKRLAELVANENEWETPLESLRKDYQELFETQKKQLEDYKEKIYKRYYEERAWEQKIRRLGQYSYIAMLFLNVLTFCYTRYDRKRIRKNMENTISSNVA</sequence>
<protein>
    <recommendedName>
        <fullName evidence="5">Sensitive to high expression protein 9, mitochondrial</fullName>
    </recommendedName>
</protein>